<evidence type="ECO:0000256" key="7">
    <source>
        <dbReference type="SAM" id="Phobius"/>
    </source>
</evidence>
<evidence type="ECO:0000256" key="2">
    <source>
        <dbReference type="ARBA" id="ARBA00009045"/>
    </source>
</evidence>
<evidence type="ECO:0000259" key="8">
    <source>
        <dbReference type="Pfam" id="PF01694"/>
    </source>
</evidence>
<sequence length="317" mass="33652">MASLKNHPVLSEFLLQGFEAPEGLVPVAVYANFSAAGDAGLAILAMGKAYWTLFHAGQYVICVAAADASLVAAELRAMLDLDSVPNRFMGTRFLEFSFSSLSFVLYALLLIGCFVWQQAGYPLDLGRGDSLAMISGGEWTRALTSLCLHGDIVHLVSNLVAGMGFAFFVARFFGAAAAWLLILLSGVLGNVLNAWVYFPEAHYSIGASTAVFGALGLLTGVGLWVALTEAQESWLMPRWFIPVFGGITLLGLTGIGDGSLHGIVDVAAHISGFMCGLLLGFLGAIFQRAFAVLERARVWLGLLTLALVAIAWGLRVG</sequence>
<keyword evidence="9" id="KW-0645">Protease</keyword>
<gene>
    <name evidence="9" type="ORF">QEH52_09065</name>
</gene>
<dbReference type="PANTHER" id="PTHR43731">
    <property type="entry name" value="RHOMBOID PROTEASE"/>
    <property type="match status" value="1"/>
</dbReference>
<dbReference type="GO" id="GO:0006508">
    <property type="term" value="P:proteolysis"/>
    <property type="evidence" value="ECO:0007669"/>
    <property type="project" value="UniProtKB-KW"/>
</dbReference>
<dbReference type="Proteomes" id="UP001225316">
    <property type="component" value="Unassembled WGS sequence"/>
</dbReference>
<dbReference type="Pfam" id="PF01694">
    <property type="entry name" value="Rhomboid"/>
    <property type="match status" value="1"/>
</dbReference>
<dbReference type="InterPro" id="IPR050925">
    <property type="entry name" value="Rhomboid_protease_S54"/>
</dbReference>
<dbReference type="EMBL" id="JARXHW010000017">
    <property type="protein sequence ID" value="MDQ8207657.1"/>
    <property type="molecule type" value="Genomic_DNA"/>
</dbReference>
<feature type="transmembrane region" description="Helical" evidence="7">
    <location>
        <begin position="204"/>
        <end position="227"/>
    </location>
</feature>
<feature type="transmembrane region" description="Helical" evidence="7">
    <location>
        <begin position="239"/>
        <end position="260"/>
    </location>
</feature>
<keyword evidence="6 7" id="KW-0472">Membrane</keyword>
<keyword evidence="3 7" id="KW-0812">Transmembrane</keyword>
<comment type="caution">
    <text evidence="9">The sequence shown here is derived from an EMBL/GenBank/DDBJ whole genome shotgun (WGS) entry which is preliminary data.</text>
</comment>
<feature type="transmembrane region" description="Helical" evidence="7">
    <location>
        <begin position="96"/>
        <end position="117"/>
    </location>
</feature>
<accession>A0ABU1AU17</accession>
<evidence type="ECO:0000313" key="10">
    <source>
        <dbReference type="Proteomes" id="UP001225316"/>
    </source>
</evidence>
<dbReference type="SUPFAM" id="SSF144091">
    <property type="entry name" value="Rhomboid-like"/>
    <property type="match status" value="1"/>
</dbReference>
<evidence type="ECO:0000256" key="3">
    <source>
        <dbReference type="ARBA" id="ARBA00022692"/>
    </source>
</evidence>
<keyword evidence="5 7" id="KW-1133">Transmembrane helix</keyword>
<dbReference type="EC" id="3.4.21.105" evidence="9"/>
<comment type="similarity">
    <text evidence="2">Belongs to the peptidase S54 family.</text>
</comment>
<evidence type="ECO:0000256" key="5">
    <source>
        <dbReference type="ARBA" id="ARBA00022989"/>
    </source>
</evidence>
<name>A0ABU1AU17_9BACT</name>
<organism evidence="9 10">
    <name type="scientific">Thalassobacterium maritimum</name>
    <dbReference type="NCBI Taxonomy" id="3041265"/>
    <lineage>
        <taxon>Bacteria</taxon>
        <taxon>Pseudomonadati</taxon>
        <taxon>Verrucomicrobiota</taxon>
        <taxon>Opitutia</taxon>
        <taxon>Puniceicoccales</taxon>
        <taxon>Coraliomargaritaceae</taxon>
        <taxon>Thalassobacterium</taxon>
    </lineage>
</organism>
<feature type="transmembrane region" description="Helical" evidence="7">
    <location>
        <begin position="152"/>
        <end position="170"/>
    </location>
</feature>
<evidence type="ECO:0000256" key="6">
    <source>
        <dbReference type="ARBA" id="ARBA00023136"/>
    </source>
</evidence>
<comment type="subcellular location">
    <subcellularLocation>
        <location evidence="1">Membrane</location>
        <topology evidence="1">Multi-pass membrane protein</topology>
    </subcellularLocation>
</comment>
<dbReference type="InterPro" id="IPR035952">
    <property type="entry name" value="Rhomboid-like_sf"/>
</dbReference>
<dbReference type="PANTHER" id="PTHR43731:SF14">
    <property type="entry name" value="PRESENILIN-ASSOCIATED RHOMBOID-LIKE PROTEIN, MITOCHONDRIAL"/>
    <property type="match status" value="1"/>
</dbReference>
<dbReference type="RefSeq" id="WP_308949872.1">
    <property type="nucleotide sequence ID" value="NZ_JARXHW010000017.1"/>
</dbReference>
<feature type="domain" description="Peptidase S54 rhomboid" evidence="8">
    <location>
        <begin position="137"/>
        <end position="282"/>
    </location>
</feature>
<feature type="transmembrane region" description="Helical" evidence="7">
    <location>
        <begin position="266"/>
        <end position="286"/>
    </location>
</feature>
<dbReference type="Gene3D" id="1.20.1540.10">
    <property type="entry name" value="Rhomboid-like"/>
    <property type="match status" value="1"/>
</dbReference>
<feature type="transmembrane region" description="Helical" evidence="7">
    <location>
        <begin position="298"/>
        <end position="314"/>
    </location>
</feature>
<protein>
    <submittedName>
        <fullName evidence="9">Rhomboid family intramembrane serine protease</fullName>
        <ecNumber evidence="9">3.4.21.105</ecNumber>
    </submittedName>
</protein>
<keyword evidence="4 9" id="KW-0378">Hydrolase</keyword>
<dbReference type="InterPro" id="IPR022764">
    <property type="entry name" value="Peptidase_S54_rhomboid_dom"/>
</dbReference>
<evidence type="ECO:0000313" key="9">
    <source>
        <dbReference type="EMBL" id="MDQ8207657.1"/>
    </source>
</evidence>
<reference evidence="9 10" key="1">
    <citation type="submission" date="2023-04" db="EMBL/GenBank/DDBJ databases">
        <title>A novel bacteria isolated from coastal sediment.</title>
        <authorList>
            <person name="Liu X.-J."/>
            <person name="Du Z.-J."/>
        </authorList>
    </citation>
    <scope>NUCLEOTIDE SEQUENCE [LARGE SCALE GENOMIC DNA]</scope>
    <source>
        <strain evidence="9 10">SDUM461003</strain>
    </source>
</reference>
<evidence type="ECO:0000256" key="4">
    <source>
        <dbReference type="ARBA" id="ARBA00022801"/>
    </source>
</evidence>
<feature type="transmembrane region" description="Helical" evidence="7">
    <location>
        <begin position="177"/>
        <end position="198"/>
    </location>
</feature>
<keyword evidence="10" id="KW-1185">Reference proteome</keyword>
<dbReference type="GO" id="GO:0008233">
    <property type="term" value="F:peptidase activity"/>
    <property type="evidence" value="ECO:0007669"/>
    <property type="project" value="UniProtKB-KW"/>
</dbReference>
<evidence type="ECO:0000256" key="1">
    <source>
        <dbReference type="ARBA" id="ARBA00004141"/>
    </source>
</evidence>
<proteinExistence type="inferred from homology"/>